<name>A0A7J3XZW9_9CREN</name>
<dbReference type="GO" id="GO:0008081">
    <property type="term" value="F:phosphoric diester hydrolase activity"/>
    <property type="evidence" value="ECO:0007669"/>
    <property type="project" value="InterPro"/>
</dbReference>
<comment type="caution">
    <text evidence="2">The sequence shown here is derived from an EMBL/GenBank/DDBJ whole genome shotgun (WGS) entry which is preliminary data.</text>
</comment>
<reference evidence="2" key="1">
    <citation type="journal article" date="2020" name="mSystems">
        <title>Genome- and Community-Level Interaction Insights into Carbon Utilization and Element Cycling Functions of Hydrothermarchaeota in Hydrothermal Sediment.</title>
        <authorList>
            <person name="Zhou Z."/>
            <person name="Liu Y."/>
            <person name="Xu W."/>
            <person name="Pan J."/>
            <person name="Luo Z.H."/>
            <person name="Li M."/>
        </authorList>
    </citation>
    <scope>NUCLEOTIDE SEQUENCE [LARGE SCALE GENOMIC DNA]</scope>
    <source>
        <strain evidence="2">SpSt-110</strain>
    </source>
</reference>
<dbReference type="EMBL" id="DRYK01000069">
    <property type="protein sequence ID" value="HHP68242.1"/>
    <property type="molecule type" value="Genomic_DNA"/>
</dbReference>
<dbReference type="InterPro" id="IPR030395">
    <property type="entry name" value="GP_PDE_dom"/>
</dbReference>
<dbReference type="AlphaFoldDB" id="A0A7J3XZW9"/>
<proteinExistence type="predicted"/>
<dbReference type="PROSITE" id="PS51704">
    <property type="entry name" value="GP_PDE"/>
    <property type="match status" value="1"/>
</dbReference>
<dbReference type="GO" id="GO:0006629">
    <property type="term" value="P:lipid metabolic process"/>
    <property type="evidence" value="ECO:0007669"/>
    <property type="project" value="InterPro"/>
</dbReference>
<accession>A0A7J3XZW9</accession>
<organism evidence="2">
    <name type="scientific">Thermogladius calderae</name>
    <dbReference type="NCBI Taxonomy" id="1200300"/>
    <lineage>
        <taxon>Archaea</taxon>
        <taxon>Thermoproteota</taxon>
        <taxon>Thermoprotei</taxon>
        <taxon>Desulfurococcales</taxon>
        <taxon>Desulfurococcaceae</taxon>
        <taxon>Thermogladius</taxon>
    </lineage>
</organism>
<dbReference type="Pfam" id="PF03009">
    <property type="entry name" value="GDPD"/>
    <property type="match status" value="1"/>
</dbReference>
<sequence length="241" mass="26742">MPSRPLLIGHRGYPAKFPENTLLSFLAALYYGADGVELDVWLSGDGYPVVIHDEDTGRVSSVRLEVKKSTLRELRSAYLGAGQVIPTLGEVFKLLPKSALVLVEVKDVDVVEEAVRLVREHGREESTVLISFMPEALEKARSLSESIRLGLNVDSLDKAGWGFEKKGELALYSLNPPVEGLEALGEKAVRYLSRARELGLKIFLWTVNDAETALKYSRLVDAIMTDNVEAIREVLHRPGRE</sequence>
<gene>
    <name evidence="2" type="ORF">ENM60_05615</name>
</gene>
<feature type="domain" description="GP-PDE" evidence="1">
    <location>
        <begin position="5"/>
        <end position="235"/>
    </location>
</feature>
<protein>
    <submittedName>
        <fullName evidence="2">Glycerophosphodiester phosphodiesterase</fullName>
    </submittedName>
</protein>
<dbReference type="InterPro" id="IPR017946">
    <property type="entry name" value="PLC-like_Pdiesterase_TIM-brl"/>
</dbReference>
<dbReference type="PANTHER" id="PTHR46211">
    <property type="entry name" value="GLYCEROPHOSPHORYL DIESTER PHOSPHODIESTERASE"/>
    <property type="match status" value="1"/>
</dbReference>
<dbReference type="SUPFAM" id="SSF51695">
    <property type="entry name" value="PLC-like phosphodiesterases"/>
    <property type="match status" value="1"/>
</dbReference>
<evidence type="ECO:0000313" key="2">
    <source>
        <dbReference type="EMBL" id="HHP68242.1"/>
    </source>
</evidence>
<dbReference type="PROSITE" id="PS50007">
    <property type="entry name" value="PIPLC_X_DOMAIN"/>
    <property type="match status" value="1"/>
</dbReference>
<dbReference type="PANTHER" id="PTHR46211:SF14">
    <property type="entry name" value="GLYCEROPHOSPHODIESTER PHOSPHODIESTERASE"/>
    <property type="match status" value="1"/>
</dbReference>
<evidence type="ECO:0000259" key="1">
    <source>
        <dbReference type="PROSITE" id="PS51704"/>
    </source>
</evidence>
<dbReference type="Gene3D" id="3.20.20.190">
    <property type="entry name" value="Phosphatidylinositol (PI) phosphodiesterase"/>
    <property type="match status" value="1"/>
</dbReference>